<evidence type="ECO:0000313" key="2">
    <source>
        <dbReference type="EMBL" id="PWB76402.1"/>
    </source>
</evidence>
<proteinExistence type="predicted"/>
<dbReference type="InterPro" id="IPR011047">
    <property type="entry name" value="Quinoprotein_ADH-like_sf"/>
</dbReference>
<dbReference type="AlphaFoldDB" id="A0A855X5G5"/>
<dbReference type="SMART" id="SM00564">
    <property type="entry name" value="PQQ"/>
    <property type="match status" value="4"/>
</dbReference>
<dbReference type="Pfam" id="PF13360">
    <property type="entry name" value="PQQ_2"/>
    <property type="match status" value="1"/>
</dbReference>
<organism evidence="2 3">
    <name type="scientific">candidate division GN15 bacterium</name>
    <dbReference type="NCBI Taxonomy" id="2072418"/>
    <lineage>
        <taxon>Bacteria</taxon>
        <taxon>candidate division GN15</taxon>
    </lineage>
</organism>
<dbReference type="SUPFAM" id="SSF50998">
    <property type="entry name" value="Quinoprotein alcohol dehydrogenase-like"/>
    <property type="match status" value="2"/>
</dbReference>
<comment type="caution">
    <text evidence="2">The sequence shown here is derived from an EMBL/GenBank/DDBJ whole genome shotgun (WGS) entry which is preliminary data.</text>
</comment>
<feature type="domain" description="Pyrrolo-quinoline quinone repeat" evidence="1">
    <location>
        <begin position="169"/>
        <end position="306"/>
    </location>
</feature>
<accession>A0A855X5G5</accession>
<feature type="non-terminal residue" evidence="2">
    <location>
        <position position="323"/>
    </location>
</feature>
<protein>
    <recommendedName>
        <fullName evidence="1">Pyrrolo-quinoline quinone repeat domain-containing protein</fullName>
    </recommendedName>
</protein>
<dbReference type="Proteomes" id="UP000250918">
    <property type="component" value="Unassembled WGS sequence"/>
</dbReference>
<dbReference type="PANTHER" id="PTHR34512:SF30">
    <property type="entry name" value="OUTER MEMBRANE PROTEIN ASSEMBLY FACTOR BAMB"/>
    <property type="match status" value="1"/>
</dbReference>
<dbReference type="InterPro" id="IPR015943">
    <property type="entry name" value="WD40/YVTN_repeat-like_dom_sf"/>
</dbReference>
<reference evidence="2 3" key="1">
    <citation type="journal article" date="2018" name="ISME J.">
        <title>A methanotrophic archaeon couples anaerobic oxidation of methane to Fe(III) reduction.</title>
        <authorList>
            <person name="Cai C."/>
            <person name="Leu A.O."/>
            <person name="Xie G.J."/>
            <person name="Guo J."/>
            <person name="Feng Y."/>
            <person name="Zhao J.X."/>
            <person name="Tyson G.W."/>
            <person name="Yuan Z."/>
            <person name="Hu S."/>
        </authorList>
    </citation>
    <scope>NUCLEOTIDE SEQUENCE [LARGE SCALE GENOMIC DNA]</scope>
    <source>
        <strain evidence="2">FeB_12</strain>
    </source>
</reference>
<dbReference type="PANTHER" id="PTHR34512">
    <property type="entry name" value="CELL SURFACE PROTEIN"/>
    <property type="match status" value="1"/>
</dbReference>
<dbReference type="InterPro" id="IPR002372">
    <property type="entry name" value="PQQ_rpt_dom"/>
</dbReference>
<dbReference type="InterPro" id="IPR018391">
    <property type="entry name" value="PQQ_b-propeller_rpt"/>
</dbReference>
<sequence length="323" mass="34632">MRRLAFTFASVILTLALNSCSSRYKMNRSVLGEPSYWPTARGDNAATGFIAGDAFTGKLDTLWHGKINDRPLGAPALSHGQLVIPGSRKRLWFFDCATGKRLGKIRMGGIPQGGVTLRDSLAYLALAYPRNRLLCLDLIHRQGRWQSRIKDAATGPIIVGNRLITSSSDGVVTAQDPKTGKLLWKHQTDSRLLGPVSAANGRLFVGSDDGTLYAISESDGAELYRVNLRSPIVSAAAVADYIYVAAVKGQLSALSPDAGTIAWQVSLPSSTWTAPTVSDGRVYAACRNGDVVALDAAGGREIWRYAAIDVIKGSPIVVGRYVV</sequence>
<evidence type="ECO:0000313" key="3">
    <source>
        <dbReference type="Proteomes" id="UP000250918"/>
    </source>
</evidence>
<evidence type="ECO:0000259" key="1">
    <source>
        <dbReference type="Pfam" id="PF13360"/>
    </source>
</evidence>
<gene>
    <name evidence="2" type="ORF">C3F09_00080</name>
</gene>
<name>A0A855X5G5_9BACT</name>
<dbReference type="EMBL" id="PQAP01000001">
    <property type="protein sequence ID" value="PWB76402.1"/>
    <property type="molecule type" value="Genomic_DNA"/>
</dbReference>
<dbReference type="Gene3D" id="2.130.10.10">
    <property type="entry name" value="YVTN repeat-like/Quinoprotein amine dehydrogenase"/>
    <property type="match status" value="2"/>
</dbReference>